<dbReference type="InterPro" id="IPR007396">
    <property type="entry name" value="TR_PAI2-type"/>
</dbReference>
<evidence type="ECO:0008006" key="3">
    <source>
        <dbReference type="Google" id="ProtNLM"/>
    </source>
</evidence>
<name>A0A917LDT6_9ACTN</name>
<dbReference type="Proteomes" id="UP000625682">
    <property type="component" value="Unassembled WGS sequence"/>
</dbReference>
<comment type="caution">
    <text evidence="1">The sequence shown here is derived from an EMBL/GenBank/DDBJ whole genome shotgun (WGS) entry which is preliminary data.</text>
</comment>
<gene>
    <name evidence="1" type="ORF">GCM10012282_61620</name>
</gene>
<reference evidence="1" key="2">
    <citation type="submission" date="2020-09" db="EMBL/GenBank/DDBJ databases">
        <authorList>
            <person name="Sun Q."/>
            <person name="Zhou Y."/>
        </authorList>
    </citation>
    <scope>NUCLEOTIDE SEQUENCE</scope>
    <source>
        <strain evidence="1">CGMCC 4.7272</strain>
    </source>
</reference>
<dbReference type="Pfam" id="PF04299">
    <property type="entry name" value="FMN_bind_2"/>
    <property type="match status" value="1"/>
</dbReference>
<reference evidence="1" key="1">
    <citation type="journal article" date="2014" name="Int. J. Syst. Evol. Microbiol.">
        <title>Complete genome sequence of Corynebacterium casei LMG S-19264T (=DSM 44701T), isolated from a smear-ripened cheese.</title>
        <authorList>
            <consortium name="US DOE Joint Genome Institute (JGI-PGF)"/>
            <person name="Walter F."/>
            <person name="Albersmeier A."/>
            <person name="Kalinowski J."/>
            <person name="Ruckert C."/>
        </authorList>
    </citation>
    <scope>NUCLEOTIDE SEQUENCE</scope>
    <source>
        <strain evidence="1">CGMCC 4.7272</strain>
    </source>
</reference>
<dbReference type="SUPFAM" id="SSF50475">
    <property type="entry name" value="FMN-binding split barrel"/>
    <property type="match status" value="1"/>
</dbReference>
<evidence type="ECO:0000313" key="2">
    <source>
        <dbReference type="Proteomes" id="UP000625682"/>
    </source>
</evidence>
<organism evidence="1 2">
    <name type="scientific">Streptomyces lacrimifluminis</name>
    <dbReference type="NCBI Taxonomy" id="1500077"/>
    <lineage>
        <taxon>Bacteria</taxon>
        <taxon>Bacillati</taxon>
        <taxon>Actinomycetota</taxon>
        <taxon>Actinomycetes</taxon>
        <taxon>Kitasatosporales</taxon>
        <taxon>Streptomycetaceae</taxon>
        <taxon>Streptomyces</taxon>
    </lineage>
</organism>
<evidence type="ECO:0000313" key="1">
    <source>
        <dbReference type="EMBL" id="GGJ56212.1"/>
    </source>
</evidence>
<keyword evidence="2" id="KW-1185">Reference proteome</keyword>
<dbReference type="AlphaFoldDB" id="A0A917LDT6"/>
<proteinExistence type="predicted"/>
<sequence length="76" mass="8437">MPIHPWDAAEWQQWLAAHDFGRLAVNGLPGEVPYVQPLHFAYDAEAVTHPAHPNRTGPHWPALEGNPVVLLSVVED</sequence>
<dbReference type="Gene3D" id="2.30.110.10">
    <property type="entry name" value="Electron Transport, Fmn-binding Protein, Chain A"/>
    <property type="match status" value="1"/>
</dbReference>
<dbReference type="EMBL" id="BMMU01000025">
    <property type="protein sequence ID" value="GGJ56212.1"/>
    <property type="molecule type" value="Genomic_DNA"/>
</dbReference>
<dbReference type="InterPro" id="IPR012349">
    <property type="entry name" value="Split_barrel_FMN-bd"/>
</dbReference>
<protein>
    <recommendedName>
        <fullName evidence="3">FMN-binding negative transcriptional regulator</fullName>
    </recommendedName>
</protein>
<accession>A0A917LDT6</accession>